<comment type="caution">
    <text evidence="1">The sequence shown here is derived from an EMBL/GenBank/DDBJ whole genome shotgun (WGS) entry which is preliminary data.</text>
</comment>
<name>X1PY34_9ZZZZ</name>
<dbReference type="EMBL" id="BARW01001570">
    <property type="protein sequence ID" value="GAI61197.1"/>
    <property type="molecule type" value="Genomic_DNA"/>
</dbReference>
<organism evidence="1">
    <name type="scientific">marine sediment metagenome</name>
    <dbReference type="NCBI Taxonomy" id="412755"/>
    <lineage>
        <taxon>unclassified sequences</taxon>
        <taxon>metagenomes</taxon>
        <taxon>ecological metagenomes</taxon>
    </lineage>
</organism>
<reference evidence="1" key="1">
    <citation type="journal article" date="2014" name="Front. Microbiol.">
        <title>High frequency of phylogenetically diverse reductive dehalogenase-homologous genes in deep subseafloor sedimentary metagenomes.</title>
        <authorList>
            <person name="Kawai M."/>
            <person name="Futagami T."/>
            <person name="Toyoda A."/>
            <person name="Takaki Y."/>
            <person name="Nishi S."/>
            <person name="Hori S."/>
            <person name="Arai W."/>
            <person name="Tsubouchi T."/>
            <person name="Morono Y."/>
            <person name="Uchiyama I."/>
            <person name="Ito T."/>
            <person name="Fujiyama A."/>
            <person name="Inagaki F."/>
            <person name="Takami H."/>
        </authorList>
    </citation>
    <scope>NUCLEOTIDE SEQUENCE</scope>
    <source>
        <strain evidence="1">Expedition CK06-06</strain>
    </source>
</reference>
<protein>
    <submittedName>
        <fullName evidence="1">Uncharacterized protein</fullName>
    </submittedName>
</protein>
<accession>X1PY34</accession>
<gene>
    <name evidence="1" type="ORF">S12H4_04910</name>
</gene>
<dbReference type="AlphaFoldDB" id="X1PY34"/>
<sequence>MSFIPENLRKEMGEKLDKIEIFQRILLDEELEEKKAKFVKFIKENHDNDKIFNDGLADWIYVKSPEENENYKPRPVDSDFSNDNYLFVCKCKLGPISVFGALEQLEEIGWNNGVAIRGKFKKQYKIVGSGEYYKSLKTMCKEYLKDVKDIVKDDDYYESYSINIHQVVE</sequence>
<evidence type="ECO:0000313" key="1">
    <source>
        <dbReference type="EMBL" id="GAI61197.1"/>
    </source>
</evidence>
<proteinExistence type="predicted"/>